<proteinExistence type="predicted"/>
<sequence length="636" mass="71491">MTPSYAEDTPPRTHPERTGMEPLQRNTHIEVDIRYSPLRFGYPKLPSLPVQTTVVNASNYIRERIELFQHCAEILERGQIEVVDRFLAIRHHEGEREPDKFITLVFLTKLPSIDTDVSSRCVLDIANYCNTKGVHYLIELITNAALYGGFTFAIHPSERDLITLWEDISTTIVDRLSYFQDQKKCTWQTLDFLRRGGSECREDCPATMVIGSPDADEDFWWTIGLAELRSLTHGRFCIELLYSKAYEVMDDHMVTTTAYEDPVLPGASISSGLGSGTLGGQIKIETQAGVRAFALTNHHVVVGKDLEQSKLPIYCLHMHTLSLNLVNGEHNPIYPNNQLLLSNPTVISSPADEDHRLWISTITKEKKFWKDRIDGPKGLKEKFDLLQAGEKPTWLQEDSNSLLNKLNAAEEALKTLHSDMDTVYDCNRVLGQLAAASGRRTRDGHENPQPPRPVERRGRVLPWLMDWAVITLDSGRTVQNTLGGPHLKEGKTRLTVGQDANAYEVLDRNEAHLVAYRGRTSGWIFGELNGTYSILNKFTTCKVAEEYDLSGSSPAYSWAIVNKDKKSDLTAKAGDSGSVVFLDRSYGVNEDARWVGLVFGQSPSKVGYMIPIHHLFKDIEEVFGGTIIEPQRTTTT</sequence>
<dbReference type="Proteomes" id="UP000799755">
    <property type="component" value="Unassembled WGS sequence"/>
</dbReference>
<comment type="caution">
    <text evidence="1">The sequence shown here is derived from an EMBL/GenBank/DDBJ whole genome shotgun (WGS) entry which is preliminary data.</text>
</comment>
<reference evidence="1" key="1">
    <citation type="journal article" date="2020" name="Stud. Mycol.">
        <title>101 Dothideomycetes genomes: a test case for predicting lifestyles and emergence of pathogens.</title>
        <authorList>
            <person name="Haridas S."/>
            <person name="Albert R."/>
            <person name="Binder M."/>
            <person name="Bloem J."/>
            <person name="Labutti K."/>
            <person name="Salamov A."/>
            <person name="Andreopoulos B."/>
            <person name="Baker S."/>
            <person name="Barry K."/>
            <person name="Bills G."/>
            <person name="Bluhm B."/>
            <person name="Cannon C."/>
            <person name="Castanera R."/>
            <person name="Culley D."/>
            <person name="Daum C."/>
            <person name="Ezra D."/>
            <person name="Gonzalez J."/>
            <person name="Henrissat B."/>
            <person name="Kuo A."/>
            <person name="Liang C."/>
            <person name="Lipzen A."/>
            <person name="Lutzoni F."/>
            <person name="Magnuson J."/>
            <person name="Mondo S."/>
            <person name="Nolan M."/>
            <person name="Ohm R."/>
            <person name="Pangilinan J."/>
            <person name="Park H.-J."/>
            <person name="Ramirez L."/>
            <person name="Alfaro M."/>
            <person name="Sun H."/>
            <person name="Tritt A."/>
            <person name="Yoshinaga Y."/>
            <person name="Zwiers L.-H."/>
            <person name="Turgeon B."/>
            <person name="Goodwin S."/>
            <person name="Spatafora J."/>
            <person name="Crous P."/>
            <person name="Grigoriev I."/>
        </authorList>
    </citation>
    <scope>NUCLEOTIDE SEQUENCE</scope>
    <source>
        <strain evidence="1">ATCC 200398</strain>
    </source>
</reference>
<gene>
    <name evidence="1" type="ORF">BDR25DRAFT_372742</name>
</gene>
<protein>
    <submittedName>
        <fullName evidence="1">Uncharacterized protein</fullName>
    </submittedName>
</protein>
<name>A0ACB6QPE0_9PLEO</name>
<dbReference type="EMBL" id="MU003514">
    <property type="protein sequence ID" value="KAF2468884.1"/>
    <property type="molecule type" value="Genomic_DNA"/>
</dbReference>
<keyword evidence="2" id="KW-1185">Reference proteome</keyword>
<evidence type="ECO:0000313" key="2">
    <source>
        <dbReference type="Proteomes" id="UP000799755"/>
    </source>
</evidence>
<evidence type="ECO:0000313" key="1">
    <source>
        <dbReference type="EMBL" id="KAF2468884.1"/>
    </source>
</evidence>
<organism evidence="1 2">
    <name type="scientific">Lindgomyces ingoldianus</name>
    <dbReference type="NCBI Taxonomy" id="673940"/>
    <lineage>
        <taxon>Eukaryota</taxon>
        <taxon>Fungi</taxon>
        <taxon>Dikarya</taxon>
        <taxon>Ascomycota</taxon>
        <taxon>Pezizomycotina</taxon>
        <taxon>Dothideomycetes</taxon>
        <taxon>Pleosporomycetidae</taxon>
        <taxon>Pleosporales</taxon>
        <taxon>Lindgomycetaceae</taxon>
        <taxon>Lindgomyces</taxon>
    </lineage>
</organism>
<accession>A0ACB6QPE0</accession>